<dbReference type="RefSeq" id="WP_248354248.1">
    <property type="nucleotide sequence ID" value="NZ_AP025591.1"/>
</dbReference>
<protein>
    <recommendedName>
        <fullName evidence="3">Triacylglycerol lipase</fullName>
    </recommendedName>
</protein>
<keyword evidence="2" id="KW-1185">Reference proteome</keyword>
<evidence type="ECO:0008006" key="3">
    <source>
        <dbReference type="Google" id="ProtNLM"/>
    </source>
</evidence>
<dbReference type="Proteomes" id="UP001162891">
    <property type="component" value="Chromosome"/>
</dbReference>
<gene>
    <name evidence="1" type="ORF">AMOR_44180</name>
</gene>
<proteinExistence type="predicted"/>
<dbReference type="EMBL" id="AP025591">
    <property type="protein sequence ID" value="BDG05422.1"/>
    <property type="molecule type" value="Genomic_DNA"/>
</dbReference>
<name>A0ABN6N083_9BACT</name>
<sequence length="383" mass="41466">MPAPHHVLLVPGFFGFANLGDFAYFAHVKDLLAEIGPDQGLDGEIRVIKTAPTATLSRRAALLAEAMTDLLERAGGEISIVGHSSGGLDARLVVSPDVKLPTDVDVESCARAVHSVVTVSAPHYGTPVAHFFNNLLGQQLLRILSLATIYSIRAGRLPMSAVLRLAGIVRRPRVAPKGVVDQLFGQLLADFSRERRHRLERFFESLGQDQDLVGQITPAGMDVFNASTEDRPGVRYGCVVSQARPPGLRSAIGAGLSPYGQATHALYVGLYRVASGTPRKKEPPLTLQQAYPLRLAYGRLPDARANDGMVPTRSQVWGEVIRAVWADHLDVIGHFNLPTHVPPHFDWLTSGTGFTRAQFEELWTAVAAYLGSGATRRGPALVR</sequence>
<dbReference type="SUPFAM" id="SSF53474">
    <property type="entry name" value="alpha/beta-Hydrolases"/>
    <property type="match status" value="1"/>
</dbReference>
<accession>A0ABN6N083</accession>
<reference evidence="2" key="1">
    <citation type="journal article" date="2022" name="Int. J. Syst. Evol. Microbiol.">
        <title>Anaeromyxobacter oryzae sp. nov., Anaeromyxobacter diazotrophicus sp. nov. and Anaeromyxobacter paludicola sp. nov., isolated from paddy soils.</title>
        <authorList>
            <person name="Itoh H."/>
            <person name="Xu Z."/>
            <person name="Mise K."/>
            <person name="Masuda Y."/>
            <person name="Ushijima N."/>
            <person name="Hayakawa C."/>
            <person name="Shiratori Y."/>
            <person name="Senoo K."/>
        </authorList>
    </citation>
    <scope>NUCLEOTIDE SEQUENCE [LARGE SCALE GENOMIC DNA]</scope>
    <source>
        <strain evidence="2">Red232</strain>
    </source>
</reference>
<organism evidence="1 2">
    <name type="scientific">Anaeromyxobacter oryzae</name>
    <dbReference type="NCBI Taxonomy" id="2918170"/>
    <lineage>
        <taxon>Bacteria</taxon>
        <taxon>Pseudomonadati</taxon>
        <taxon>Myxococcota</taxon>
        <taxon>Myxococcia</taxon>
        <taxon>Myxococcales</taxon>
        <taxon>Cystobacterineae</taxon>
        <taxon>Anaeromyxobacteraceae</taxon>
        <taxon>Anaeromyxobacter</taxon>
    </lineage>
</organism>
<evidence type="ECO:0000313" key="2">
    <source>
        <dbReference type="Proteomes" id="UP001162891"/>
    </source>
</evidence>
<dbReference type="Gene3D" id="3.40.50.1820">
    <property type="entry name" value="alpha/beta hydrolase"/>
    <property type="match status" value="1"/>
</dbReference>
<evidence type="ECO:0000313" key="1">
    <source>
        <dbReference type="EMBL" id="BDG05422.1"/>
    </source>
</evidence>
<dbReference type="InterPro" id="IPR029058">
    <property type="entry name" value="AB_hydrolase_fold"/>
</dbReference>